<dbReference type="AlphaFoldDB" id="A0A1P8W9M8"/>
<dbReference type="PROSITE" id="PS50082">
    <property type="entry name" value="WD_REPEATS_2"/>
    <property type="match status" value="4"/>
</dbReference>
<protein>
    <submittedName>
        <fullName evidence="5">Tol-Pal system beta propeller repeat protein</fullName>
    </submittedName>
</protein>
<keyword evidence="2" id="KW-0677">Repeat</keyword>
<dbReference type="InterPro" id="IPR019775">
    <property type="entry name" value="WD40_repeat_CS"/>
</dbReference>
<dbReference type="Pfam" id="PF00400">
    <property type="entry name" value="WD40"/>
    <property type="match status" value="5"/>
</dbReference>
<dbReference type="PANTHER" id="PTHR22847">
    <property type="entry name" value="WD40 REPEAT PROTEIN"/>
    <property type="match status" value="1"/>
</dbReference>
<dbReference type="PRINTS" id="PR00320">
    <property type="entry name" value="GPROTEINBRPT"/>
</dbReference>
<dbReference type="CDD" id="cd00200">
    <property type="entry name" value="WD40"/>
    <property type="match status" value="1"/>
</dbReference>
<keyword evidence="1 3" id="KW-0853">WD repeat</keyword>
<evidence type="ECO:0000256" key="2">
    <source>
        <dbReference type="ARBA" id="ARBA00022737"/>
    </source>
</evidence>
<dbReference type="EMBL" id="CP017641">
    <property type="protein sequence ID" value="APZ90752.1"/>
    <property type="molecule type" value="Genomic_DNA"/>
</dbReference>
<evidence type="ECO:0000313" key="6">
    <source>
        <dbReference type="Proteomes" id="UP000187735"/>
    </source>
</evidence>
<dbReference type="InterPro" id="IPR036322">
    <property type="entry name" value="WD40_repeat_dom_sf"/>
</dbReference>
<feature type="repeat" description="WD" evidence="3">
    <location>
        <begin position="94"/>
        <end position="135"/>
    </location>
</feature>
<dbReference type="InterPro" id="IPR020472">
    <property type="entry name" value="WD40_PAC1"/>
</dbReference>
<feature type="chain" id="PRO_5013383606" evidence="4">
    <location>
        <begin position="37"/>
        <end position="353"/>
    </location>
</feature>
<gene>
    <name evidence="5" type="ORF">Fuma_00336</name>
</gene>
<dbReference type="STRING" id="1891926.Fuma_00336"/>
<dbReference type="RefSeq" id="WP_158520825.1">
    <property type="nucleotide sequence ID" value="NZ_CP017641.1"/>
</dbReference>
<accession>A0A1P8W9M8</accession>
<dbReference type="PANTHER" id="PTHR22847:SF637">
    <property type="entry name" value="WD REPEAT DOMAIN 5B"/>
    <property type="match status" value="1"/>
</dbReference>
<evidence type="ECO:0000256" key="3">
    <source>
        <dbReference type="PROSITE-ProRule" id="PRU00221"/>
    </source>
</evidence>
<feature type="repeat" description="WD" evidence="3">
    <location>
        <begin position="53"/>
        <end position="94"/>
    </location>
</feature>
<dbReference type="InterPro" id="IPR001680">
    <property type="entry name" value="WD40_rpt"/>
</dbReference>
<sequence precursor="true">MARQLCGRGADHAATRLARLLLVALLSFVCAGATTAVCGDEPPPAKPSAFEPFPGHAEYVYEARFSPDNRFVVTASGDNTAQLRAARTLKTVHELSHEAAVYAAAFSPDGSLIATGTGVGMVTLWNAKTGQVVIQKQAHRDAVYSVDFSPDGQHLATAGGSTDGGDTTVQIRDVATMQIVRRLSGHSRQVYGVTYSPDGTRVATSSSDRTVRIWNTTNDEYVELKGHTSDVYRCRFSASGQQLASTSQDGTVRIWNSNSGKLLTTLTTGKDPTYSVIFLPNKDGEQLLVAVGGDGHFRAWALNPSMQATPMADLNLVRSALYTVDVDSKQTTILVAGENGQLFRSSQVHATSE</sequence>
<evidence type="ECO:0000256" key="4">
    <source>
        <dbReference type="SAM" id="SignalP"/>
    </source>
</evidence>
<dbReference type="Proteomes" id="UP000187735">
    <property type="component" value="Chromosome"/>
</dbReference>
<dbReference type="OrthoDB" id="277950at2"/>
<keyword evidence="4" id="KW-0732">Signal</keyword>
<name>A0A1P8W9M8_9PLAN</name>
<dbReference type="PROSITE" id="PS50294">
    <property type="entry name" value="WD_REPEATS_REGION"/>
    <property type="match status" value="3"/>
</dbReference>
<dbReference type="SUPFAM" id="SSF50978">
    <property type="entry name" value="WD40 repeat-like"/>
    <property type="match status" value="1"/>
</dbReference>
<dbReference type="InterPro" id="IPR015943">
    <property type="entry name" value="WD40/YVTN_repeat-like_dom_sf"/>
</dbReference>
<dbReference type="KEGG" id="fmr:Fuma_00336"/>
<proteinExistence type="predicted"/>
<reference evidence="5 6" key="1">
    <citation type="journal article" date="2016" name="Front. Microbiol.">
        <title>Fuerstia marisgermanicae gen. nov., sp. nov., an Unusual Member of the Phylum Planctomycetes from the German Wadden Sea.</title>
        <authorList>
            <person name="Kohn T."/>
            <person name="Heuer A."/>
            <person name="Jogler M."/>
            <person name="Vollmers J."/>
            <person name="Boedeker C."/>
            <person name="Bunk B."/>
            <person name="Rast P."/>
            <person name="Borchert D."/>
            <person name="Glockner I."/>
            <person name="Freese H.M."/>
            <person name="Klenk H.P."/>
            <person name="Overmann J."/>
            <person name="Kaster A.K."/>
            <person name="Rohde M."/>
            <person name="Wiegand S."/>
            <person name="Jogler C."/>
        </authorList>
    </citation>
    <scope>NUCLEOTIDE SEQUENCE [LARGE SCALE GENOMIC DNA]</scope>
    <source>
        <strain evidence="5 6">NH11</strain>
    </source>
</reference>
<feature type="signal peptide" evidence="4">
    <location>
        <begin position="1"/>
        <end position="36"/>
    </location>
</feature>
<dbReference type="Gene3D" id="2.130.10.10">
    <property type="entry name" value="YVTN repeat-like/Quinoprotein amine dehydrogenase"/>
    <property type="match status" value="3"/>
</dbReference>
<dbReference type="SMART" id="SM00320">
    <property type="entry name" value="WD40"/>
    <property type="match status" value="6"/>
</dbReference>
<dbReference type="PROSITE" id="PS00678">
    <property type="entry name" value="WD_REPEATS_1"/>
    <property type="match status" value="2"/>
</dbReference>
<feature type="repeat" description="WD" evidence="3">
    <location>
        <begin position="224"/>
        <end position="265"/>
    </location>
</feature>
<evidence type="ECO:0000313" key="5">
    <source>
        <dbReference type="EMBL" id="APZ90752.1"/>
    </source>
</evidence>
<keyword evidence="6" id="KW-1185">Reference proteome</keyword>
<feature type="repeat" description="WD" evidence="3">
    <location>
        <begin position="183"/>
        <end position="224"/>
    </location>
</feature>
<evidence type="ECO:0000256" key="1">
    <source>
        <dbReference type="ARBA" id="ARBA00022574"/>
    </source>
</evidence>
<organism evidence="5 6">
    <name type="scientific">Fuerstiella marisgermanici</name>
    <dbReference type="NCBI Taxonomy" id="1891926"/>
    <lineage>
        <taxon>Bacteria</taxon>
        <taxon>Pseudomonadati</taxon>
        <taxon>Planctomycetota</taxon>
        <taxon>Planctomycetia</taxon>
        <taxon>Planctomycetales</taxon>
        <taxon>Planctomycetaceae</taxon>
        <taxon>Fuerstiella</taxon>
    </lineage>
</organism>